<dbReference type="GO" id="GO:0005737">
    <property type="term" value="C:cytoplasm"/>
    <property type="evidence" value="ECO:0007669"/>
    <property type="project" value="TreeGrafter"/>
</dbReference>
<gene>
    <name evidence="2" type="ORF">CAL65_17985</name>
</gene>
<sequence>MQVFVTGATGYIGGSVARLLLERGATVRGLARTDTAAQALERLGVAPVRGSLAHWSLLAKEARAADAVINAADADDAFAASALLTALEGTGKRFIHTSGSSVVGDMASGVHSSPVFSEDSHIAPRFEKAGRVAIDRAVAGAASRGVHSVVLCPTMIYGLGTGAKVDSIQIPWLIELARESGHGRHIGEGKNIWSHVHIGDLAELYLLALDAAPAGSFFFAEQGESSLKDIAAAISRMLGFGGATAELAVDEAALRWGPEAAHFAFGSNSRVTAEKARRMLNWSPSQPGLIEEIENGCYSDMT</sequence>
<dbReference type="EMBL" id="NFZW01000022">
    <property type="protein sequence ID" value="RFA33259.1"/>
    <property type="molecule type" value="Genomic_DNA"/>
</dbReference>
<evidence type="ECO:0000259" key="1">
    <source>
        <dbReference type="Pfam" id="PF01370"/>
    </source>
</evidence>
<reference evidence="3" key="1">
    <citation type="submission" date="2017-05" db="EMBL/GenBank/DDBJ databases">
        <authorList>
            <person name="Sharma S."/>
            <person name="Sidhu C."/>
            <person name="Pinnaka A.K."/>
        </authorList>
    </citation>
    <scope>NUCLEOTIDE SEQUENCE [LARGE SCALE GENOMIC DNA]</scope>
    <source>
        <strain evidence="3">AK93</strain>
    </source>
</reference>
<dbReference type="RefSeq" id="WP_116303493.1">
    <property type="nucleotide sequence ID" value="NZ_NFZV01000022.1"/>
</dbReference>
<dbReference type="OrthoDB" id="9787292at2"/>
<dbReference type="Proteomes" id="UP000256763">
    <property type="component" value="Unassembled WGS sequence"/>
</dbReference>
<organism evidence="2 3">
    <name type="scientific">Alkalilimnicola ehrlichii</name>
    <dbReference type="NCBI Taxonomy" id="351052"/>
    <lineage>
        <taxon>Bacteria</taxon>
        <taxon>Pseudomonadati</taxon>
        <taxon>Pseudomonadota</taxon>
        <taxon>Gammaproteobacteria</taxon>
        <taxon>Chromatiales</taxon>
        <taxon>Ectothiorhodospiraceae</taxon>
        <taxon>Alkalilimnicola</taxon>
    </lineage>
</organism>
<dbReference type="PANTHER" id="PTHR48079:SF6">
    <property type="entry name" value="NAD(P)-BINDING DOMAIN-CONTAINING PROTEIN-RELATED"/>
    <property type="match status" value="1"/>
</dbReference>
<accession>A0A3E0WLH1</accession>
<evidence type="ECO:0000313" key="2">
    <source>
        <dbReference type="EMBL" id="RFA33259.1"/>
    </source>
</evidence>
<evidence type="ECO:0000313" key="3">
    <source>
        <dbReference type="Proteomes" id="UP000256763"/>
    </source>
</evidence>
<dbReference type="InterPro" id="IPR036291">
    <property type="entry name" value="NAD(P)-bd_dom_sf"/>
</dbReference>
<feature type="domain" description="NAD-dependent epimerase/dehydratase" evidence="1">
    <location>
        <begin position="3"/>
        <end position="211"/>
    </location>
</feature>
<protein>
    <submittedName>
        <fullName evidence="2">Epimerase</fullName>
    </submittedName>
</protein>
<dbReference type="InterPro" id="IPR001509">
    <property type="entry name" value="Epimerase_deHydtase"/>
</dbReference>
<keyword evidence="3" id="KW-1185">Reference proteome</keyword>
<dbReference type="PANTHER" id="PTHR48079">
    <property type="entry name" value="PROTEIN YEEZ"/>
    <property type="match status" value="1"/>
</dbReference>
<dbReference type="Gene3D" id="3.40.50.720">
    <property type="entry name" value="NAD(P)-binding Rossmann-like Domain"/>
    <property type="match status" value="1"/>
</dbReference>
<dbReference type="GO" id="GO:0004029">
    <property type="term" value="F:aldehyde dehydrogenase (NAD+) activity"/>
    <property type="evidence" value="ECO:0007669"/>
    <property type="project" value="TreeGrafter"/>
</dbReference>
<proteinExistence type="predicted"/>
<comment type="caution">
    <text evidence="2">The sequence shown here is derived from an EMBL/GenBank/DDBJ whole genome shotgun (WGS) entry which is preliminary data.</text>
</comment>
<name>A0A3E0WLH1_9GAMM</name>
<dbReference type="Pfam" id="PF01370">
    <property type="entry name" value="Epimerase"/>
    <property type="match status" value="1"/>
</dbReference>
<dbReference type="SUPFAM" id="SSF51735">
    <property type="entry name" value="NAD(P)-binding Rossmann-fold domains"/>
    <property type="match status" value="1"/>
</dbReference>
<dbReference type="InterPro" id="IPR051783">
    <property type="entry name" value="NAD(P)-dependent_oxidoreduct"/>
</dbReference>
<dbReference type="AlphaFoldDB" id="A0A3E0WLH1"/>